<dbReference type="VEuPathDB" id="FungiDB:AMAG_10946"/>
<keyword evidence="3" id="KW-1185">Reference proteome</keyword>
<proteinExistence type="predicted"/>
<reference evidence="2 3" key="1">
    <citation type="submission" date="2009-11" db="EMBL/GenBank/DDBJ databases">
        <title>Annotation of Allomyces macrogynus ATCC 38327.</title>
        <authorList>
            <consortium name="The Broad Institute Genome Sequencing Platform"/>
            <person name="Russ C."/>
            <person name="Cuomo C."/>
            <person name="Burger G."/>
            <person name="Gray M.W."/>
            <person name="Holland P.W.H."/>
            <person name="King N."/>
            <person name="Lang F.B.F."/>
            <person name="Roger A.J."/>
            <person name="Ruiz-Trillo I."/>
            <person name="Young S.K."/>
            <person name="Zeng Q."/>
            <person name="Gargeya S."/>
            <person name="Fitzgerald M."/>
            <person name="Haas B."/>
            <person name="Abouelleil A."/>
            <person name="Alvarado L."/>
            <person name="Arachchi H.M."/>
            <person name="Berlin A."/>
            <person name="Chapman S.B."/>
            <person name="Gearin G."/>
            <person name="Goldberg J."/>
            <person name="Griggs A."/>
            <person name="Gujja S."/>
            <person name="Hansen M."/>
            <person name="Heiman D."/>
            <person name="Howarth C."/>
            <person name="Larimer J."/>
            <person name="Lui A."/>
            <person name="MacDonald P.J.P."/>
            <person name="McCowen C."/>
            <person name="Montmayeur A."/>
            <person name="Murphy C."/>
            <person name="Neiman D."/>
            <person name="Pearson M."/>
            <person name="Priest M."/>
            <person name="Roberts A."/>
            <person name="Saif S."/>
            <person name="Shea T."/>
            <person name="Sisk P."/>
            <person name="Stolte C."/>
            <person name="Sykes S."/>
            <person name="Wortman J."/>
            <person name="Nusbaum C."/>
            <person name="Birren B."/>
        </authorList>
    </citation>
    <scope>NUCLEOTIDE SEQUENCE [LARGE SCALE GENOMIC DNA]</scope>
    <source>
        <strain evidence="2 3">ATCC 38327</strain>
    </source>
</reference>
<feature type="compositionally biased region" description="Low complexity" evidence="1">
    <location>
        <begin position="154"/>
        <end position="173"/>
    </location>
</feature>
<dbReference type="OrthoDB" id="10452924at2759"/>
<name>A0A0L0SRW7_ALLM3</name>
<dbReference type="Proteomes" id="UP000054350">
    <property type="component" value="Unassembled WGS sequence"/>
</dbReference>
<evidence type="ECO:0000313" key="3">
    <source>
        <dbReference type="Proteomes" id="UP000054350"/>
    </source>
</evidence>
<dbReference type="AlphaFoldDB" id="A0A0L0SRW7"/>
<reference evidence="3" key="2">
    <citation type="submission" date="2009-11" db="EMBL/GenBank/DDBJ databases">
        <title>The Genome Sequence of Allomyces macrogynus strain ATCC 38327.</title>
        <authorList>
            <consortium name="The Broad Institute Genome Sequencing Platform"/>
            <person name="Russ C."/>
            <person name="Cuomo C."/>
            <person name="Shea T."/>
            <person name="Young S.K."/>
            <person name="Zeng Q."/>
            <person name="Koehrsen M."/>
            <person name="Haas B."/>
            <person name="Borodovsky M."/>
            <person name="Guigo R."/>
            <person name="Alvarado L."/>
            <person name="Berlin A."/>
            <person name="Borenstein D."/>
            <person name="Chen Z."/>
            <person name="Engels R."/>
            <person name="Freedman E."/>
            <person name="Gellesch M."/>
            <person name="Goldberg J."/>
            <person name="Griggs A."/>
            <person name="Gujja S."/>
            <person name="Heiman D."/>
            <person name="Hepburn T."/>
            <person name="Howarth C."/>
            <person name="Jen D."/>
            <person name="Larson L."/>
            <person name="Lewis B."/>
            <person name="Mehta T."/>
            <person name="Park D."/>
            <person name="Pearson M."/>
            <person name="Roberts A."/>
            <person name="Saif S."/>
            <person name="Shenoy N."/>
            <person name="Sisk P."/>
            <person name="Stolte C."/>
            <person name="Sykes S."/>
            <person name="Walk T."/>
            <person name="White J."/>
            <person name="Yandava C."/>
            <person name="Burger G."/>
            <person name="Gray M.W."/>
            <person name="Holland P.W.H."/>
            <person name="King N."/>
            <person name="Lang F.B.F."/>
            <person name="Roger A.J."/>
            <person name="Ruiz-Trillo I."/>
            <person name="Lander E."/>
            <person name="Nusbaum C."/>
        </authorList>
    </citation>
    <scope>NUCLEOTIDE SEQUENCE [LARGE SCALE GENOMIC DNA]</scope>
    <source>
        <strain evidence="3">ATCC 38327</strain>
    </source>
</reference>
<feature type="region of interest" description="Disordered" evidence="1">
    <location>
        <begin position="154"/>
        <end position="176"/>
    </location>
</feature>
<protein>
    <submittedName>
        <fullName evidence="2">Uncharacterized protein</fullName>
    </submittedName>
</protein>
<organism evidence="2 3">
    <name type="scientific">Allomyces macrogynus (strain ATCC 38327)</name>
    <name type="common">Allomyces javanicus var. macrogynus</name>
    <dbReference type="NCBI Taxonomy" id="578462"/>
    <lineage>
        <taxon>Eukaryota</taxon>
        <taxon>Fungi</taxon>
        <taxon>Fungi incertae sedis</taxon>
        <taxon>Blastocladiomycota</taxon>
        <taxon>Blastocladiomycetes</taxon>
        <taxon>Blastocladiales</taxon>
        <taxon>Blastocladiaceae</taxon>
        <taxon>Allomyces</taxon>
    </lineage>
</organism>
<gene>
    <name evidence="2" type="ORF">AMAG_10946</name>
</gene>
<accession>A0A0L0SRW7</accession>
<dbReference type="EMBL" id="GG745347">
    <property type="protein sequence ID" value="KNE65303.1"/>
    <property type="molecule type" value="Genomic_DNA"/>
</dbReference>
<sequence length="294" mass="30498">MDLALNAPAATLLASARLLAGAYPAGIRAASPFPVGGVSTGPVLPARHDWTLDAASTVSGAWLGRDEQTAALDGDAARAWAVRVAGSAATSDLLLDSRSVTARRDADPRVWAALAAQAAGIGVELPARVITGVDPPAPPAPDVREPTKTIAVPTDDAASPAAPASGAAADAGSPPTPMPMTAREVCATSATGSTFRRMARRQRALDVVTARGDMPSVQPVHVHEELVHARDHDHDDAHNDAHYDDADAIPDLDARCWPLRHWPVVLWDRGAVVGKAARPHPLLLGRGLCPSLPD</sequence>
<evidence type="ECO:0000313" key="2">
    <source>
        <dbReference type="EMBL" id="KNE65303.1"/>
    </source>
</evidence>
<evidence type="ECO:0000256" key="1">
    <source>
        <dbReference type="SAM" id="MobiDB-lite"/>
    </source>
</evidence>